<dbReference type="RefSeq" id="WP_076404887.1">
    <property type="nucleotide sequence ID" value="NZ_FTMI01000003.1"/>
</dbReference>
<gene>
    <name evidence="1" type="ORF">SAMN05518682_2096</name>
</gene>
<protein>
    <submittedName>
        <fullName evidence="1">Uncharacterized protein</fullName>
    </submittedName>
</protein>
<evidence type="ECO:0000313" key="1">
    <source>
        <dbReference type="EMBL" id="SIQ31906.1"/>
    </source>
</evidence>
<name>A0A1N6RT41_9MICO</name>
<sequence>MTGAGVPRALTARERDVLVWMLRHGCRGEAVAPDRDAADRGRWLAQVDAVRVHGTCACGACPTIDLGDDDGPVPAQGPRVVLEAGTDRFLLLLFVDDDRLSCLELAPVDDEAFPAFPQLATLAT</sequence>
<evidence type="ECO:0000313" key="2">
    <source>
        <dbReference type="Proteomes" id="UP000186235"/>
    </source>
</evidence>
<proteinExistence type="predicted"/>
<accession>A0A1N6RT41</accession>
<dbReference type="Proteomes" id="UP000186235">
    <property type="component" value="Unassembled WGS sequence"/>
</dbReference>
<reference evidence="2" key="1">
    <citation type="submission" date="2017-01" db="EMBL/GenBank/DDBJ databases">
        <authorList>
            <person name="Varghese N."/>
            <person name="Submissions S."/>
        </authorList>
    </citation>
    <scope>NUCLEOTIDE SEQUENCE [LARGE SCALE GENOMIC DNA]</scope>
    <source>
        <strain evidence="2">3bp</strain>
    </source>
</reference>
<dbReference type="AlphaFoldDB" id="A0A1N6RT41"/>
<keyword evidence="2" id="KW-1185">Reference proteome</keyword>
<dbReference type="EMBL" id="FTMI01000003">
    <property type="protein sequence ID" value="SIQ31906.1"/>
    <property type="molecule type" value="Genomic_DNA"/>
</dbReference>
<organism evidence="1 2">
    <name type="scientific">Cellulosimicrobium aquatile</name>
    <dbReference type="NCBI Taxonomy" id="1612203"/>
    <lineage>
        <taxon>Bacteria</taxon>
        <taxon>Bacillati</taxon>
        <taxon>Actinomycetota</taxon>
        <taxon>Actinomycetes</taxon>
        <taxon>Micrococcales</taxon>
        <taxon>Promicromonosporaceae</taxon>
        <taxon>Cellulosimicrobium</taxon>
    </lineage>
</organism>